<dbReference type="PANTHER" id="PTHR30469">
    <property type="entry name" value="MULTIDRUG RESISTANCE PROTEIN MDTA"/>
    <property type="match status" value="1"/>
</dbReference>
<protein>
    <submittedName>
        <fullName evidence="1">Efflux RND transporter periplasmic adaptor subunit</fullName>
    </submittedName>
</protein>
<dbReference type="SUPFAM" id="SSF111369">
    <property type="entry name" value="HlyD-like secretion proteins"/>
    <property type="match status" value="1"/>
</dbReference>
<dbReference type="EMBL" id="JBHTKA010000016">
    <property type="protein sequence ID" value="MFD1003548.1"/>
    <property type="molecule type" value="Genomic_DNA"/>
</dbReference>
<reference evidence="2" key="1">
    <citation type="journal article" date="2019" name="Int. J. Syst. Evol. Microbiol.">
        <title>The Global Catalogue of Microorganisms (GCM) 10K type strain sequencing project: providing services to taxonomists for standard genome sequencing and annotation.</title>
        <authorList>
            <consortium name="The Broad Institute Genomics Platform"/>
            <consortium name="The Broad Institute Genome Sequencing Center for Infectious Disease"/>
            <person name="Wu L."/>
            <person name="Ma J."/>
        </authorList>
    </citation>
    <scope>NUCLEOTIDE SEQUENCE [LARGE SCALE GENOMIC DNA]</scope>
    <source>
        <strain evidence="2">CCUG 58938</strain>
    </source>
</reference>
<dbReference type="Gene3D" id="1.10.287.470">
    <property type="entry name" value="Helix hairpin bin"/>
    <property type="match status" value="1"/>
</dbReference>
<comment type="caution">
    <text evidence="1">The sequence shown here is derived from an EMBL/GenBank/DDBJ whole genome shotgun (WGS) entry which is preliminary data.</text>
</comment>
<dbReference type="PANTHER" id="PTHR30469:SF15">
    <property type="entry name" value="HLYD FAMILY OF SECRETION PROTEINS"/>
    <property type="match status" value="1"/>
</dbReference>
<evidence type="ECO:0000313" key="1">
    <source>
        <dbReference type="EMBL" id="MFD1003548.1"/>
    </source>
</evidence>
<keyword evidence="2" id="KW-1185">Reference proteome</keyword>
<dbReference type="Gene3D" id="2.40.30.170">
    <property type="match status" value="1"/>
</dbReference>
<dbReference type="PROSITE" id="PS51257">
    <property type="entry name" value="PROKAR_LIPOPROTEIN"/>
    <property type="match status" value="1"/>
</dbReference>
<accession>A0ABW3KBV2</accession>
<evidence type="ECO:0000313" key="2">
    <source>
        <dbReference type="Proteomes" id="UP001597112"/>
    </source>
</evidence>
<proteinExistence type="predicted"/>
<gene>
    <name evidence="1" type="ORF">ACFQ21_29760</name>
</gene>
<sequence>MKQTALYISLLSIIITGCRNKTETTSPVIAPITDAVFASGHVEAADQFTLAAFSDGFLQDTWIKENDNVQAGQILFTLDNTTSSIEQAAAAENLRLASQNASDNSPTLMSLRAELANAQQKLQNDSVQYWRMKRLYETNTVSAVEFEGALLAYENDKNTVQSITENIASAKLTLQQDLIHSQSQYKTSVAGNNYFILKSPGNHKIYRIEKNDGELIRKGEAIALLGHPDSLGIVLMVDETGITKVRTGHKVLIELNTHPEQIYTGIITTIYPYFDEEKQSYKVEASFEKRPSNIIAGTLLQANIIVAQDDQAMLIPRAYLTADKKVIIRRNLNADTIAIKTGIISTDWVEVKEGLTLQDELIKAN</sequence>
<organism evidence="1 2">
    <name type="scientific">Ohtaekwangia kribbensis</name>
    <dbReference type="NCBI Taxonomy" id="688913"/>
    <lineage>
        <taxon>Bacteria</taxon>
        <taxon>Pseudomonadati</taxon>
        <taxon>Bacteroidota</taxon>
        <taxon>Cytophagia</taxon>
        <taxon>Cytophagales</taxon>
        <taxon>Fulvivirgaceae</taxon>
        <taxon>Ohtaekwangia</taxon>
    </lineage>
</organism>
<dbReference type="RefSeq" id="WP_377586364.1">
    <property type="nucleotide sequence ID" value="NZ_JBHTKA010000016.1"/>
</dbReference>
<name>A0ABW3KBV2_9BACT</name>
<dbReference type="Proteomes" id="UP001597112">
    <property type="component" value="Unassembled WGS sequence"/>
</dbReference>